<accession>A0A1Y1W311</accession>
<reference evidence="2 3" key="1">
    <citation type="submission" date="2016-07" db="EMBL/GenBank/DDBJ databases">
        <title>Pervasive Adenine N6-methylation of Active Genes in Fungi.</title>
        <authorList>
            <consortium name="DOE Joint Genome Institute"/>
            <person name="Mondo S.J."/>
            <person name="Dannebaum R.O."/>
            <person name="Kuo R.C."/>
            <person name="Labutti K."/>
            <person name="Haridas S."/>
            <person name="Kuo A."/>
            <person name="Salamov A."/>
            <person name="Ahrendt S.R."/>
            <person name="Lipzen A."/>
            <person name="Sullivan W."/>
            <person name="Andreopoulos W.B."/>
            <person name="Clum A."/>
            <person name="Lindquist E."/>
            <person name="Daum C."/>
            <person name="Ramamoorthy G.K."/>
            <person name="Gryganskyi A."/>
            <person name="Culley D."/>
            <person name="Magnuson J.K."/>
            <person name="James T.Y."/>
            <person name="O'Malley M.A."/>
            <person name="Stajich J.E."/>
            <person name="Spatafora J.W."/>
            <person name="Visel A."/>
            <person name="Grigoriev I.V."/>
        </authorList>
    </citation>
    <scope>NUCLEOTIDE SEQUENCE [LARGE SCALE GENOMIC DNA]</scope>
    <source>
        <strain evidence="2 3">ATCC 12442</strain>
    </source>
</reference>
<evidence type="ECO:0000256" key="1">
    <source>
        <dbReference type="SAM" id="MobiDB-lite"/>
    </source>
</evidence>
<evidence type="ECO:0000313" key="2">
    <source>
        <dbReference type="EMBL" id="ORX67534.1"/>
    </source>
</evidence>
<organism evidence="2 3">
    <name type="scientific">Linderina pennispora</name>
    <dbReference type="NCBI Taxonomy" id="61395"/>
    <lineage>
        <taxon>Eukaryota</taxon>
        <taxon>Fungi</taxon>
        <taxon>Fungi incertae sedis</taxon>
        <taxon>Zoopagomycota</taxon>
        <taxon>Kickxellomycotina</taxon>
        <taxon>Kickxellomycetes</taxon>
        <taxon>Kickxellales</taxon>
        <taxon>Kickxellaceae</taxon>
        <taxon>Linderina</taxon>
    </lineage>
</organism>
<evidence type="ECO:0000313" key="3">
    <source>
        <dbReference type="Proteomes" id="UP000193922"/>
    </source>
</evidence>
<proteinExistence type="predicted"/>
<name>A0A1Y1W311_9FUNG</name>
<keyword evidence="3" id="KW-1185">Reference proteome</keyword>
<dbReference type="AlphaFoldDB" id="A0A1Y1W311"/>
<dbReference type="RefSeq" id="XP_040741421.1">
    <property type="nucleotide sequence ID" value="XM_040891697.1"/>
</dbReference>
<dbReference type="EMBL" id="MCFD01000012">
    <property type="protein sequence ID" value="ORX67534.1"/>
    <property type="molecule type" value="Genomic_DNA"/>
</dbReference>
<comment type="caution">
    <text evidence="2">The sequence shown here is derived from an EMBL/GenBank/DDBJ whole genome shotgun (WGS) entry which is preliminary data.</text>
</comment>
<dbReference type="Proteomes" id="UP000193922">
    <property type="component" value="Unassembled WGS sequence"/>
</dbReference>
<feature type="region of interest" description="Disordered" evidence="1">
    <location>
        <begin position="1"/>
        <end position="21"/>
    </location>
</feature>
<sequence length="188" mass="21588">MKRQEVGEKAIDDTQGGKKAEPVPGPCRCLFNLHQAPGRLLLRSLPARRKWSSQLSLASRKRAVPLSHSPGCNPPRYLSFLVVTWANRFYPRPPIRAMMAEAKNKHLSRPTELPWPRTNSNLFGGDWRGAKIAHWQFYFSLTSWRHQGHASLGTLIYFCGVMPAVLRVTMLGRLWSTLVVYEWWCQFT</sequence>
<gene>
    <name evidence="2" type="ORF">DL89DRAFT_46099</name>
</gene>
<dbReference type="GeneID" id="63808345"/>
<protein>
    <submittedName>
        <fullName evidence="2">Uncharacterized protein</fullName>
    </submittedName>
</protein>